<feature type="region of interest" description="Disordered" evidence="6">
    <location>
        <begin position="1"/>
        <end position="26"/>
    </location>
</feature>
<comment type="caution">
    <text evidence="7">The sequence shown here is derived from an EMBL/GenBank/DDBJ whole genome shotgun (WGS) entry which is preliminary data.</text>
</comment>
<dbReference type="InterPro" id="IPR007144">
    <property type="entry name" value="SSU_processome_Utp11"/>
</dbReference>
<protein>
    <recommendedName>
        <fullName evidence="5">U3 small nucleolar RNA-associated protein 11</fullName>
        <shortName evidence="5">U3 snoRNA-associated protein 11</shortName>
    </recommendedName>
</protein>
<dbReference type="Pfam" id="PF03998">
    <property type="entry name" value="Utp11"/>
    <property type="match status" value="1"/>
</dbReference>
<reference evidence="7 8" key="1">
    <citation type="journal article" date="2020" name="J. Phycol.">
        <title>Comparative genome analysis reveals Cyanidiococcus gen. nov., a new extremophilic red algal genus sister to Cyanidioschyzon (Cyanidioschyzonaceae, Rhodophyta).</title>
        <authorList>
            <person name="Liu S.-L."/>
            <person name="Chiang Y.-R."/>
            <person name="Yoon H.S."/>
            <person name="Fu H.-Y."/>
        </authorList>
    </citation>
    <scope>NUCLEOTIDE SEQUENCE [LARGE SCALE GENOMIC DNA]</scope>
    <source>
        <strain evidence="7 8">THAL066</strain>
    </source>
</reference>
<dbReference type="PIRSF" id="PIRSF015952">
    <property type="entry name" value="U3snoRNP11"/>
    <property type="match status" value="1"/>
</dbReference>
<name>A0A7J7IPZ9_9RHOD</name>
<comment type="function">
    <text evidence="5">Involved in nucleolar processing of pre-18S ribosomal RNA.</text>
</comment>
<comment type="subunit">
    <text evidence="5">Component of the ribosomal small subunit (SSU) processome.</text>
</comment>
<keyword evidence="3 5" id="KW-0698">rRNA processing</keyword>
<gene>
    <name evidence="7" type="primary">UTP11L</name>
    <name evidence="7" type="ORF">F1559_002230</name>
</gene>
<dbReference type="GO" id="GO:0006364">
    <property type="term" value="P:rRNA processing"/>
    <property type="evidence" value="ECO:0007669"/>
    <property type="project" value="UniProtKB-UniRule"/>
</dbReference>
<comment type="similarity">
    <text evidence="2 5">Belongs to the UTP11 family.</text>
</comment>
<accession>A0A7J7IPZ9</accession>
<dbReference type="EMBL" id="VWRR01000001">
    <property type="protein sequence ID" value="KAF6005193.1"/>
    <property type="molecule type" value="Genomic_DNA"/>
</dbReference>
<keyword evidence="7" id="KW-0687">Ribonucleoprotein</keyword>
<proteinExistence type="inferred from homology"/>
<dbReference type="AlphaFoldDB" id="A0A7J7IPZ9"/>
<sequence>MALESAFRKVSPRRTHKERAQPKSREKWGLLEKHRDYVERAQSYHRKQRRLKALRQRATFRNPDEFYYKMIHASNRGGTLSLPHPTKYRGADAKEDIRLRKLDAQTLQTKLAHEQAEFDRLAAEYPTAAARALAACSGGNASGTRGSHVRFSSATGEGTQVCNAISSRMGQANVTHGDEHPEQHQRKKELVEEDLYRRAHRIQRLRTLTHQVWIECQVRGRGSKAKIRGFTGKRAAIYRWRPERKR</sequence>
<dbReference type="PANTHER" id="PTHR12838:SF0">
    <property type="entry name" value="U3 SMALL NUCLEOLAR RNA-ASSOCIATED PROTEIN 11-RELATED"/>
    <property type="match status" value="1"/>
</dbReference>
<evidence type="ECO:0000256" key="2">
    <source>
        <dbReference type="ARBA" id="ARBA00008105"/>
    </source>
</evidence>
<comment type="subcellular location">
    <subcellularLocation>
        <location evidence="1 5">Nucleus</location>
        <location evidence="1 5">Nucleolus</location>
    </subcellularLocation>
</comment>
<evidence type="ECO:0000313" key="8">
    <source>
        <dbReference type="Proteomes" id="UP000530660"/>
    </source>
</evidence>
<dbReference type="OrthoDB" id="3982at2759"/>
<evidence type="ECO:0000256" key="6">
    <source>
        <dbReference type="SAM" id="MobiDB-lite"/>
    </source>
</evidence>
<keyword evidence="8" id="KW-1185">Reference proteome</keyword>
<evidence type="ECO:0000256" key="4">
    <source>
        <dbReference type="ARBA" id="ARBA00023242"/>
    </source>
</evidence>
<dbReference type="Proteomes" id="UP000530660">
    <property type="component" value="Unassembled WGS sequence"/>
</dbReference>
<dbReference type="PANTHER" id="PTHR12838">
    <property type="entry name" value="U3 SMALL NUCLEOLAR RNA-ASSOCIATED PROTEIN 11"/>
    <property type="match status" value="1"/>
</dbReference>
<evidence type="ECO:0000256" key="3">
    <source>
        <dbReference type="ARBA" id="ARBA00022552"/>
    </source>
</evidence>
<evidence type="ECO:0000256" key="1">
    <source>
        <dbReference type="ARBA" id="ARBA00004604"/>
    </source>
</evidence>
<evidence type="ECO:0000313" key="7">
    <source>
        <dbReference type="EMBL" id="KAF6005193.1"/>
    </source>
</evidence>
<dbReference type="GO" id="GO:0032040">
    <property type="term" value="C:small-subunit processome"/>
    <property type="evidence" value="ECO:0007669"/>
    <property type="project" value="UniProtKB-UniRule"/>
</dbReference>
<organism evidence="7 8">
    <name type="scientific">Cyanidiococcus yangmingshanensis</name>
    <dbReference type="NCBI Taxonomy" id="2690220"/>
    <lineage>
        <taxon>Eukaryota</taxon>
        <taxon>Rhodophyta</taxon>
        <taxon>Bangiophyceae</taxon>
        <taxon>Cyanidiales</taxon>
        <taxon>Cyanidiaceae</taxon>
        <taxon>Cyanidiococcus</taxon>
    </lineage>
</organism>
<evidence type="ECO:0000256" key="5">
    <source>
        <dbReference type="PIRNR" id="PIRNR015952"/>
    </source>
</evidence>
<keyword evidence="4 5" id="KW-0539">Nucleus</keyword>